<protein>
    <recommendedName>
        <fullName evidence="5">Xylanolytic transcriptional activator regulatory domain-containing protein</fullName>
    </recommendedName>
</protein>
<sequence length="405" mass="46187">MICSVTLNTIDPEDPVLANLYAEQPQHDGTIATVHQLRKTSLTCLAEDKFLICHDLNTLETILILTYSVSHSEGVERGWIILGMALNMGIALRCHINAADLNCIDTERRRRCWAGILMLHTYQAILFRDVDMSFLLNIKAVMPTEANDSDIHEDKILQTTSRPTQMSLMKFKLRLFRLSAEVCCHISGPSRLNQLYLGHLDTAIAKEEQLWDSAFLVNGLPRLLDHASYAHWCILQTYAHQLYLLLHRPFHNSQYSNFLLSSRDRCIKSSAALLSIHRQFCELPRLRHFKWLVNGMTSLNALHGAVALASCLLSMPDTFDSTPYWNELHSTVDRMETLQHRSPVCAKAFTILQHLQRQLSIVRESGPSVRGDSWTSFEDWIGGFDWFNCDLTNFNLEEVTDPSST</sequence>
<dbReference type="GO" id="GO:0006351">
    <property type="term" value="P:DNA-templated transcription"/>
    <property type="evidence" value="ECO:0007669"/>
    <property type="project" value="InterPro"/>
</dbReference>
<name>A0A017RZN5_ASPRC</name>
<dbReference type="GO" id="GO:0003677">
    <property type="term" value="F:DNA binding"/>
    <property type="evidence" value="ECO:0007669"/>
    <property type="project" value="InterPro"/>
</dbReference>
<evidence type="ECO:0000313" key="6">
    <source>
        <dbReference type="EMBL" id="EYE90248.1"/>
    </source>
</evidence>
<dbReference type="GO" id="GO:0008270">
    <property type="term" value="F:zinc ion binding"/>
    <property type="evidence" value="ECO:0007669"/>
    <property type="project" value="InterPro"/>
</dbReference>
<accession>A0A017RZN5</accession>
<feature type="domain" description="Xylanolytic transcriptional activator regulatory" evidence="5">
    <location>
        <begin position="43"/>
        <end position="182"/>
    </location>
</feature>
<organism evidence="6 7">
    <name type="scientific">Aspergillus ruber (strain CBS 135680)</name>
    <dbReference type="NCBI Taxonomy" id="1388766"/>
    <lineage>
        <taxon>Eukaryota</taxon>
        <taxon>Fungi</taxon>
        <taxon>Dikarya</taxon>
        <taxon>Ascomycota</taxon>
        <taxon>Pezizomycotina</taxon>
        <taxon>Eurotiomycetes</taxon>
        <taxon>Eurotiomycetidae</taxon>
        <taxon>Eurotiales</taxon>
        <taxon>Aspergillaceae</taxon>
        <taxon>Aspergillus</taxon>
        <taxon>Aspergillus subgen. Aspergillus</taxon>
    </lineage>
</organism>
<evidence type="ECO:0000259" key="5">
    <source>
        <dbReference type="Pfam" id="PF04082"/>
    </source>
</evidence>
<dbReference type="OrthoDB" id="2406834at2759"/>
<dbReference type="InterPro" id="IPR050613">
    <property type="entry name" value="Sec_Metabolite_Reg"/>
</dbReference>
<keyword evidence="4" id="KW-0539">Nucleus</keyword>
<dbReference type="PANTHER" id="PTHR31001">
    <property type="entry name" value="UNCHARACTERIZED TRANSCRIPTIONAL REGULATORY PROTEIN"/>
    <property type="match status" value="1"/>
</dbReference>
<dbReference type="EMBL" id="KK088464">
    <property type="protein sequence ID" value="EYE90248.1"/>
    <property type="molecule type" value="Genomic_DNA"/>
</dbReference>
<dbReference type="GeneID" id="63693433"/>
<dbReference type="CDD" id="cd12148">
    <property type="entry name" value="fungal_TF_MHR"/>
    <property type="match status" value="1"/>
</dbReference>
<dbReference type="Proteomes" id="UP000019804">
    <property type="component" value="Unassembled WGS sequence"/>
</dbReference>
<dbReference type="PANTHER" id="PTHR31001:SF40">
    <property type="entry name" value="ZN(II)2CYS6 TRANSCRIPTION FACTOR (EUROFUNG)"/>
    <property type="match status" value="1"/>
</dbReference>
<proteinExistence type="predicted"/>
<evidence type="ECO:0000313" key="7">
    <source>
        <dbReference type="Proteomes" id="UP000019804"/>
    </source>
</evidence>
<dbReference type="Pfam" id="PF04082">
    <property type="entry name" value="Fungal_trans"/>
    <property type="match status" value="1"/>
</dbReference>
<comment type="subcellular location">
    <subcellularLocation>
        <location evidence="1">Nucleus</location>
    </subcellularLocation>
</comment>
<dbReference type="RefSeq" id="XP_040633938.1">
    <property type="nucleotide sequence ID" value="XM_040778309.1"/>
</dbReference>
<evidence type="ECO:0000256" key="4">
    <source>
        <dbReference type="ARBA" id="ARBA00023242"/>
    </source>
</evidence>
<evidence type="ECO:0000256" key="3">
    <source>
        <dbReference type="ARBA" id="ARBA00023163"/>
    </source>
</evidence>
<evidence type="ECO:0000256" key="2">
    <source>
        <dbReference type="ARBA" id="ARBA00023015"/>
    </source>
</evidence>
<dbReference type="InterPro" id="IPR007219">
    <property type="entry name" value="XnlR_reg_dom"/>
</dbReference>
<keyword evidence="2" id="KW-0805">Transcription regulation</keyword>
<keyword evidence="7" id="KW-1185">Reference proteome</keyword>
<dbReference type="AlphaFoldDB" id="A0A017RZN5"/>
<evidence type="ECO:0000256" key="1">
    <source>
        <dbReference type="ARBA" id="ARBA00004123"/>
    </source>
</evidence>
<dbReference type="HOGENOM" id="CLU_018186_2_0_1"/>
<keyword evidence="3" id="KW-0804">Transcription</keyword>
<gene>
    <name evidence="6" type="ORF">EURHEDRAFT_311569</name>
</gene>
<reference evidence="7" key="1">
    <citation type="journal article" date="2014" name="Nat. Commun.">
        <title>Genomic adaptations of the halophilic Dead Sea filamentous fungus Eurotium rubrum.</title>
        <authorList>
            <person name="Kis-Papo T."/>
            <person name="Weig A.R."/>
            <person name="Riley R."/>
            <person name="Persoh D."/>
            <person name="Salamov A."/>
            <person name="Sun H."/>
            <person name="Lipzen A."/>
            <person name="Wasser S.P."/>
            <person name="Rambold G."/>
            <person name="Grigoriev I.V."/>
            <person name="Nevo E."/>
        </authorList>
    </citation>
    <scope>NUCLEOTIDE SEQUENCE [LARGE SCALE GENOMIC DNA]</scope>
    <source>
        <strain evidence="7">CBS 135680</strain>
    </source>
</reference>
<dbReference type="GO" id="GO:0005634">
    <property type="term" value="C:nucleus"/>
    <property type="evidence" value="ECO:0007669"/>
    <property type="project" value="UniProtKB-SubCell"/>
</dbReference>